<reference evidence="3 4" key="1">
    <citation type="submission" date="2020-05" db="EMBL/GenBank/DDBJ databases">
        <title>Nakamurella sp. DB0629 isolated from air conditioner.</title>
        <authorList>
            <person name="Kim D.H."/>
            <person name="Kim D.-U."/>
        </authorList>
    </citation>
    <scope>NUCLEOTIDE SEQUENCE [LARGE SCALE GENOMIC DNA]</scope>
    <source>
        <strain evidence="3 4">DB0629</strain>
    </source>
</reference>
<dbReference type="Gene3D" id="3.90.76.10">
    <property type="entry name" value="Dipeptide-binding Protein, Domain 1"/>
    <property type="match status" value="1"/>
</dbReference>
<evidence type="ECO:0000313" key="4">
    <source>
        <dbReference type="Proteomes" id="UP000562984"/>
    </source>
</evidence>
<dbReference type="Pfam" id="PF00496">
    <property type="entry name" value="SBP_bac_5"/>
    <property type="match status" value="1"/>
</dbReference>
<keyword evidence="4" id="KW-1185">Reference proteome</keyword>
<organism evidence="3 4">
    <name type="scientific">Nakamurella aerolata</name>
    <dbReference type="NCBI Taxonomy" id="1656892"/>
    <lineage>
        <taxon>Bacteria</taxon>
        <taxon>Bacillati</taxon>
        <taxon>Actinomycetota</taxon>
        <taxon>Actinomycetes</taxon>
        <taxon>Nakamurellales</taxon>
        <taxon>Nakamurellaceae</taxon>
        <taxon>Nakamurella</taxon>
    </lineage>
</organism>
<dbReference type="AlphaFoldDB" id="A0A849ABN5"/>
<dbReference type="GO" id="GO:0015833">
    <property type="term" value="P:peptide transport"/>
    <property type="evidence" value="ECO:0007669"/>
    <property type="project" value="TreeGrafter"/>
</dbReference>
<feature type="compositionally biased region" description="Low complexity" evidence="1">
    <location>
        <begin position="502"/>
        <end position="528"/>
    </location>
</feature>
<dbReference type="SUPFAM" id="SSF53850">
    <property type="entry name" value="Periplasmic binding protein-like II"/>
    <property type="match status" value="1"/>
</dbReference>
<sequence length="616" mass="62473">MGRPALNRRRKAGSARAARGAPALLAVLAALVLTACTPPGLPPPQSPSGLSSASAEPARSGGVTIGVDGALTGFNPYLLSDYSPAAAAVAGVVLPSVSQVGNDGVRRVAADLVDSATVIDQDPFTVRYRINRNAAWSDGTPVTAEDFRYLAQQLGDTDATLDNAAYRTISAVRSGDGGKTAEVVFTQPVHDWLQLFSPLLPAHLLKDSPGGFAGALAGGIPVSAGPFRLAGVDESTGEITLERNDKYWGPQSSLATVVFRSGTGAALVNALGRNDVQAVYLRPGAVARRALDRLVTAGTVRAANTLLPAQTQIVFDTANGPTADAGLRTALAESLNGDALAALASRQNPAALLAAPDPLRLPTTAGERPAPATDAAQRQLIAAGYRLSGLYLTGAAGPLRLSLGYPIDDLRLASVADAVQRQLGAAGVEVDLLADTPADLTRRLQAGELSMLLQTVPRGQSDSLAAASAFGCSQVPVDGPATGDAPAPATTAAPALTPPPAGLTGTEAPAPATTTDVPPSSGTETTSAATETRVLGGLGRFCPQALQQPLAQALRDGLTGPLDAVIAPAVRSRQPVYTIGRPAATLAVRTELASGAVLPAGAGDSLLSTLPRWPSP</sequence>
<name>A0A849ABN5_9ACTN</name>
<evidence type="ECO:0000313" key="3">
    <source>
        <dbReference type="EMBL" id="NNG37347.1"/>
    </source>
</evidence>
<evidence type="ECO:0000256" key="1">
    <source>
        <dbReference type="SAM" id="MobiDB-lite"/>
    </source>
</evidence>
<dbReference type="PANTHER" id="PTHR30290:SF65">
    <property type="entry name" value="MONOACYL PHOSPHATIDYLINOSITOL TETRAMANNOSIDE-BINDING PROTEIN LPQW-RELATED"/>
    <property type="match status" value="1"/>
</dbReference>
<dbReference type="RefSeq" id="WP_171201046.1">
    <property type="nucleotide sequence ID" value="NZ_JABEND010000012.1"/>
</dbReference>
<evidence type="ECO:0000259" key="2">
    <source>
        <dbReference type="Pfam" id="PF00496"/>
    </source>
</evidence>
<dbReference type="InterPro" id="IPR039424">
    <property type="entry name" value="SBP_5"/>
</dbReference>
<feature type="region of interest" description="Disordered" evidence="1">
    <location>
        <begin position="479"/>
        <end position="528"/>
    </location>
</feature>
<dbReference type="InterPro" id="IPR000914">
    <property type="entry name" value="SBP_5_dom"/>
</dbReference>
<dbReference type="GO" id="GO:1904680">
    <property type="term" value="F:peptide transmembrane transporter activity"/>
    <property type="evidence" value="ECO:0007669"/>
    <property type="project" value="TreeGrafter"/>
</dbReference>
<gene>
    <name evidence="3" type="ORF">HKD39_16900</name>
</gene>
<proteinExistence type="predicted"/>
<feature type="compositionally biased region" description="Low complexity" evidence="1">
    <location>
        <begin position="479"/>
        <end position="495"/>
    </location>
</feature>
<dbReference type="PANTHER" id="PTHR30290">
    <property type="entry name" value="PERIPLASMIC BINDING COMPONENT OF ABC TRANSPORTER"/>
    <property type="match status" value="1"/>
</dbReference>
<dbReference type="Proteomes" id="UP000562984">
    <property type="component" value="Unassembled WGS sequence"/>
</dbReference>
<dbReference type="EMBL" id="JABEND010000012">
    <property type="protein sequence ID" value="NNG37347.1"/>
    <property type="molecule type" value="Genomic_DNA"/>
</dbReference>
<accession>A0A849ABN5</accession>
<dbReference type="Gene3D" id="3.10.105.10">
    <property type="entry name" value="Dipeptide-binding Protein, Domain 3"/>
    <property type="match status" value="1"/>
</dbReference>
<dbReference type="Gene3D" id="3.40.190.10">
    <property type="entry name" value="Periplasmic binding protein-like II"/>
    <property type="match status" value="1"/>
</dbReference>
<protein>
    <recommendedName>
        <fullName evidence="2">Solute-binding protein family 5 domain-containing protein</fullName>
    </recommendedName>
</protein>
<feature type="domain" description="Solute-binding protein family 5" evidence="2">
    <location>
        <begin position="110"/>
        <end position="454"/>
    </location>
</feature>
<comment type="caution">
    <text evidence="3">The sequence shown here is derived from an EMBL/GenBank/DDBJ whole genome shotgun (WGS) entry which is preliminary data.</text>
</comment>